<dbReference type="Proteomes" id="UP000017805">
    <property type="component" value="Chromosome"/>
</dbReference>
<gene>
    <name evidence="2" type="ORF">N288_25180</name>
</gene>
<dbReference type="HOGENOM" id="CLU_586216_0_0_9"/>
<dbReference type="EMBL" id="CP006643">
    <property type="protein sequence ID" value="AGX06868.1"/>
    <property type="molecule type" value="Genomic_DNA"/>
</dbReference>
<accession>U5LHF2</accession>
<organism evidence="2 3">
    <name type="scientific">Bacillus infantis NRRL B-14911</name>
    <dbReference type="NCBI Taxonomy" id="1367477"/>
    <lineage>
        <taxon>Bacteria</taxon>
        <taxon>Bacillati</taxon>
        <taxon>Bacillota</taxon>
        <taxon>Bacilli</taxon>
        <taxon>Bacillales</taxon>
        <taxon>Bacillaceae</taxon>
        <taxon>Bacillus</taxon>
    </lineage>
</organism>
<evidence type="ECO:0000313" key="2">
    <source>
        <dbReference type="EMBL" id="AGX06868.1"/>
    </source>
</evidence>
<feature type="domain" description="Aminoglycoside phosphotransferase" evidence="1">
    <location>
        <begin position="187"/>
        <end position="394"/>
    </location>
</feature>
<proteinExistence type="predicted"/>
<dbReference type="InterPro" id="IPR002575">
    <property type="entry name" value="Aminoglycoside_PTrfase"/>
</dbReference>
<keyword evidence="3" id="KW-1185">Reference proteome</keyword>
<dbReference type="KEGG" id="bif:N288_25180"/>
<dbReference type="InterPro" id="IPR011009">
    <property type="entry name" value="Kinase-like_dom_sf"/>
</dbReference>
<sequence>MVLKAGKILLLVDLGQGTCPLGSINAGSEHMQYKIIAFWQDRLLLETFKHGLALPCFSPNRTHLAETGEIAAFLQEKFGVKANVLQCVHDEGGMRVYSVSILESGLENDIYWASYHEAASLLSAKDAHFLNEWKSLQADRSVPWFSPDWREGMERWVRNKLRTERIDFQQIRSWERSVLFKIITGEENYYFKAVPKIFRHEVNVSTFLWEAGIKYIPAVIAADDSEGWLLIKEIQGELLGRAGKEQDWREALLALAGVQKLSVKEAGRLREAGIPVRPLASVVISGLRTAVESLLKDGTISDGQFSRLAESTSEANLICSMLQTPLVPLSLEHGDFFGGNVILEEGLPIIYDWSDSSLSHPFLSVTVFLNEAAELFSEEFADELLEAYLSCWAEWGLEEDLRKEYLNVQRIAPLFGLAVYQNEIFPFFQKNWDKNRIIQEYIQLWLDA</sequence>
<name>U5LHF2_9BACI</name>
<dbReference type="OrthoDB" id="101887at2"/>
<evidence type="ECO:0000313" key="3">
    <source>
        <dbReference type="Proteomes" id="UP000017805"/>
    </source>
</evidence>
<dbReference type="STRING" id="1367477.N288_25180"/>
<evidence type="ECO:0000259" key="1">
    <source>
        <dbReference type="Pfam" id="PF01636"/>
    </source>
</evidence>
<dbReference type="SUPFAM" id="SSF56112">
    <property type="entry name" value="Protein kinase-like (PK-like)"/>
    <property type="match status" value="1"/>
</dbReference>
<dbReference type="Pfam" id="PF01636">
    <property type="entry name" value="APH"/>
    <property type="match status" value="1"/>
</dbReference>
<dbReference type="PATRIC" id="fig|1367477.3.peg.5028"/>
<protein>
    <recommendedName>
        <fullName evidence="1">Aminoglycoside phosphotransferase domain-containing protein</fullName>
    </recommendedName>
</protein>
<dbReference type="AlphaFoldDB" id="U5LHF2"/>
<reference evidence="2 3" key="1">
    <citation type="submission" date="2013-07" db="EMBL/GenBank/DDBJ databases">
        <title>Complete genome sequence of Bacillus infantis NRRL B-14911 that has potential to induce cardiac disease by antigenic mimicry.</title>
        <authorList>
            <person name="Massilamany C."/>
            <person name="Smith T.P.L."/>
            <person name="Loy J.D."/>
            <person name="Barletta R."/>
            <person name="Reddy J."/>
        </authorList>
    </citation>
    <scope>NUCLEOTIDE SEQUENCE [LARGE SCALE GENOMIC DNA]</scope>
    <source>
        <strain evidence="2 3">NRRL B-14911</strain>
    </source>
</reference>